<accession>A0A0R3RIR0</accession>
<dbReference type="InterPro" id="IPR008993">
    <property type="entry name" value="TIMP-like_OB-fold"/>
</dbReference>
<dbReference type="GO" id="GO:0005886">
    <property type="term" value="C:plasma membrane"/>
    <property type="evidence" value="ECO:0007669"/>
    <property type="project" value="GOC"/>
</dbReference>
<dbReference type="PROSITE" id="PS51121">
    <property type="entry name" value="NTA"/>
    <property type="match status" value="1"/>
</dbReference>
<name>A0A0R3RIR0_9BILA</name>
<dbReference type="GO" id="GO:0043236">
    <property type="term" value="F:laminin binding"/>
    <property type="evidence" value="ECO:0007669"/>
    <property type="project" value="InterPro"/>
</dbReference>
<dbReference type="STRING" id="1147741.A0A0R3RIR0"/>
<dbReference type="SUPFAM" id="SSF50242">
    <property type="entry name" value="TIMP-like"/>
    <property type="match status" value="1"/>
</dbReference>
<dbReference type="Proteomes" id="UP000050640">
    <property type="component" value="Unplaced"/>
</dbReference>
<evidence type="ECO:0000256" key="2">
    <source>
        <dbReference type="SAM" id="SignalP"/>
    </source>
</evidence>
<keyword evidence="2" id="KW-0732">Signal</keyword>
<reference evidence="5" key="1">
    <citation type="submission" date="2017-02" db="UniProtKB">
        <authorList>
            <consortium name="WormBaseParasite"/>
        </authorList>
    </citation>
    <scope>IDENTIFICATION</scope>
</reference>
<comment type="caution">
    <text evidence="1">Lacks conserved residue(s) required for the propagation of feature annotation.</text>
</comment>
<evidence type="ECO:0000313" key="5">
    <source>
        <dbReference type="WBParaSite" id="EEL_0000136801-mRNA-1"/>
    </source>
</evidence>
<feature type="domain" description="NtA" evidence="3">
    <location>
        <begin position="27"/>
        <end position="196"/>
    </location>
</feature>
<sequence>MTILIQLLLLLSLIVGILSSHKSYDSCLFDPAKFNESLQHAPIVISATVLDVTVDPRDSQLQIFTLLLVKPLAFHFDSTSPTNPHLYFLYAKSEVINLTCAIHNNYLLRYLQTATVRVKRIFKGSNIINGRKKIAIYGLGNIQICRSILHERDTKIILLNELNGLFYLNSSLVPINLNILDQLNARFQVFKTNEWQKWNENENKTEILILKLTLVGPNSQHLNYEKK</sequence>
<keyword evidence="4" id="KW-1185">Reference proteome</keyword>
<feature type="signal peptide" evidence="2">
    <location>
        <begin position="1"/>
        <end position="19"/>
    </location>
</feature>
<dbReference type="Pfam" id="PF03146">
    <property type="entry name" value="NtA"/>
    <property type="match status" value="1"/>
</dbReference>
<feature type="chain" id="PRO_5006447538" evidence="2">
    <location>
        <begin position="20"/>
        <end position="227"/>
    </location>
</feature>
<dbReference type="Gene3D" id="2.40.50.120">
    <property type="match status" value="1"/>
</dbReference>
<proteinExistence type="predicted"/>
<dbReference type="InterPro" id="IPR004850">
    <property type="entry name" value="NtA_dom"/>
</dbReference>
<evidence type="ECO:0000259" key="3">
    <source>
        <dbReference type="PROSITE" id="PS51121"/>
    </source>
</evidence>
<dbReference type="AlphaFoldDB" id="A0A0R3RIR0"/>
<dbReference type="GO" id="GO:0043113">
    <property type="term" value="P:receptor clustering"/>
    <property type="evidence" value="ECO:0007669"/>
    <property type="project" value="InterPro"/>
</dbReference>
<evidence type="ECO:0000256" key="1">
    <source>
        <dbReference type="PROSITE-ProRule" id="PRU00443"/>
    </source>
</evidence>
<protein>
    <submittedName>
        <fullName evidence="5">NtA domain-containing protein</fullName>
    </submittedName>
</protein>
<dbReference type="WBParaSite" id="EEL_0000136801-mRNA-1">
    <property type="protein sequence ID" value="EEL_0000136801-mRNA-1"/>
    <property type="gene ID" value="EEL_0000136801"/>
</dbReference>
<evidence type="ECO:0000313" key="4">
    <source>
        <dbReference type="Proteomes" id="UP000050640"/>
    </source>
</evidence>
<organism evidence="4 5">
    <name type="scientific">Elaeophora elaphi</name>
    <dbReference type="NCBI Taxonomy" id="1147741"/>
    <lineage>
        <taxon>Eukaryota</taxon>
        <taxon>Metazoa</taxon>
        <taxon>Ecdysozoa</taxon>
        <taxon>Nematoda</taxon>
        <taxon>Chromadorea</taxon>
        <taxon>Rhabditida</taxon>
        <taxon>Spirurina</taxon>
        <taxon>Spiruromorpha</taxon>
        <taxon>Filarioidea</taxon>
        <taxon>Onchocercidae</taxon>
        <taxon>Elaeophora</taxon>
    </lineage>
</organism>